<dbReference type="EMBL" id="LHXJ01000003">
    <property type="protein sequence ID" value="KXA91661.1"/>
    <property type="molecule type" value="Genomic_DNA"/>
</dbReference>
<sequence>MSPLKFDYLDRRRILGMALIVGIASTLFATLSLPVLGFYRGFTSYLGESENVMAIRQGSSNTPFSGLVPSRMASRASGLSGVETVSPEVIVSTIIDGEPVFVRGIMPKKFLSLSKIEVIRGSELEYGDLNSALVGRELADRLDLDPGDRTVIGSAMADRYSILEVEGIHSSGTALDDEILVPLYQGQWLRGIGHDRLTMMRVEYDRGVTSAEDLRRELVDNEGSGRREKFWNLIPVSEISVGGGKVNYARTEEYMRDFLGEYGISKVTLVALAISVFLFAGSAAVFACRHLVKRHEGDIFVLRSIGASKRTLEIDMVFRLLPWMLLSSLSGLGAGYGLTLLLQEGGFLRIVTHTIRLSLDPLMIVGLVSATVGMAIFGVLRAFGEVDEK</sequence>
<name>A0A133UBT9_9EURY</name>
<dbReference type="InterPro" id="IPR025857">
    <property type="entry name" value="MacB_PCD"/>
</dbReference>
<keyword evidence="1" id="KW-0472">Membrane</keyword>
<dbReference type="Pfam" id="PF12704">
    <property type="entry name" value="MacB_PCD"/>
    <property type="match status" value="1"/>
</dbReference>
<keyword evidence="1" id="KW-1133">Transmembrane helix</keyword>
<accession>A0A133UBT9</accession>
<proteinExistence type="predicted"/>
<keyword evidence="4" id="KW-1185">Reference proteome</keyword>
<evidence type="ECO:0000259" key="2">
    <source>
        <dbReference type="Pfam" id="PF12704"/>
    </source>
</evidence>
<evidence type="ECO:0000313" key="3">
    <source>
        <dbReference type="EMBL" id="KXA91661.1"/>
    </source>
</evidence>
<feature type="transmembrane region" description="Helical" evidence="1">
    <location>
        <begin position="267"/>
        <end position="288"/>
    </location>
</feature>
<feature type="transmembrane region" description="Helical" evidence="1">
    <location>
        <begin position="14"/>
        <end position="39"/>
    </location>
</feature>
<evidence type="ECO:0000313" key="4">
    <source>
        <dbReference type="Proteomes" id="UP000070163"/>
    </source>
</evidence>
<protein>
    <recommendedName>
        <fullName evidence="2">MacB-like periplasmic core domain-containing protein</fullName>
    </recommendedName>
</protein>
<gene>
    <name evidence="3" type="ORF">AKJ57_00485</name>
</gene>
<comment type="caution">
    <text evidence="3">The sequence shown here is derived from an EMBL/GenBank/DDBJ whole genome shotgun (WGS) entry which is preliminary data.</text>
</comment>
<keyword evidence="1" id="KW-0812">Transmembrane</keyword>
<evidence type="ECO:0000256" key="1">
    <source>
        <dbReference type="SAM" id="Phobius"/>
    </source>
</evidence>
<feature type="domain" description="MacB-like periplasmic core" evidence="2">
    <location>
        <begin position="19"/>
        <end position="208"/>
    </location>
</feature>
<feature type="transmembrane region" description="Helical" evidence="1">
    <location>
        <begin position="320"/>
        <end position="342"/>
    </location>
</feature>
<organism evidence="3 4">
    <name type="scientific">candidate division MSBL1 archaeon SCGC-AAA259A05</name>
    <dbReference type="NCBI Taxonomy" id="1698259"/>
    <lineage>
        <taxon>Archaea</taxon>
        <taxon>Methanobacteriati</taxon>
        <taxon>Methanobacteriota</taxon>
        <taxon>candidate division MSBL1</taxon>
    </lineage>
</organism>
<dbReference type="Proteomes" id="UP000070163">
    <property type="component" value="Unassembled WGS sequence"/>
</dbReference>
<dbReference type="AlphaFoldDB" id="A0A133UBT9"/>
<reference evidence="3 4" key="1">
    <citation type="journal article" date="2016" name="Sci. Rep.">
        <title>Metabolic traits of an uncultured archaeal lineage -MSBL1- from brine pools of the Red Sea.</title>
        <authorList>
            <person name="Mwirichia R."/>
            <person name="Alam I."/>
            <person name="Rashid M."/>
            <person name="Vinu M."/>
            <person name="Ba-Alawi W."/>
            <person name="Anthony Kamau A."/>
            <person name="Kamanda Ngugi D."/>
            <person name="Goker M."/>
            <person name="Klenk H.P."/>
            <person name="Bajic V."/>
            <person name="Stingl U."/>
        </authorList>
    </citation>
    <scope>NUCLEOTIDE SEQUENCE [LARGE SCALE GENOMIC DNA]</scope>
    <source>
        <strain evidence="3">SCGC-AAA259A05</strain>
    </source>
</reference>
<feature type="transmembrane region" description="Helical" evidence="1">
    <location>
        <begin position="362"/>
        <end position="383"/>
    </location>
</feature>